<keyword evidence="3" id="KW-0808">Transferase</keyword>
<dbReference type="InterPro" id="IPR003000">
    <property type="entry name" value="Sirtuin"/>
</dbReference>
<sequence length="343" mass="38132">MVVAIGLARMEKFEAPEVIDRKARVLAELIRKSKHLVVFTGASISTSAGIPDFRDPEGIWTLVAHGQQATKKLVDNLQAIPTKTHMALVELQGRGILKGLISQNCDGLHRRIGIRADMISELHANTNIGYCNQCYKEFLRAGFYAVAPDNRPLHDHRTGRKYPICITQSLHDTIIHFSEDKADLCLVLGSSLIVTPANELLQLVGERAAAHRKDRGKQHVTTNLVICNLQDTDLDHLCLVPNHRIFAKADDLMQRVIHHLQLPIPEFRAVPVAISASEVLSLSLEFMGNYGEPICELQHTVRASNLPSCAAAKQPRVVTRTAYQLIYDPCNGKWTVELHTSSQ</sequence>
<dbReference type="GO" id="GO:0005634">
    <property type="term" value="C:nucleus"/>
    <property type="evidence" value="ECO:0007669"/>
    <property type="project" value="TreeGrafter"/>
</dbReference>
<dbReference type="GO" id="GO:0046872">
    <property type="term" value="F:metal ion binding"/>
    <property type="evidence" value="ECO:0007669"/>
    <property type="project" value="UniProtKB-KW"/>
</dbReference>
<comment type="similarity">
    <text evidence="1">Belongs to the sirtuin family. Class I subfamily.</text>
</comment>
<evidence type="ECO:0000256" key="8">
    <source>
        <dbReference type="PROSITE-ProRule" id="PRU00236"/>
    </source>
</evidence>
<evidence type="ECO:0000313" key="11">
    <source>
        <dbReference type="Proteomes" id="UP001303222"/>
    </source>
</evidence>
<organism evidence="10 11">
    <name type="scientific">Pseudoneurospora amorphoporcata</name>
    <dbReference type="NCBI Taxonomy" id="241081"/>
    <lineage>
        <taxon>Eukaryota</taxon>
        <taxon>Fungi</taxon>
        <taxon>Dikarya</taxon>
        <taxon>Ascomycota</taxon>
        <taxon>Pezizomycotina</taxon>
        <taxon>Sordariomycetes</taxon>
        <taxon>Sordariomycetidae</taxon>
        <taxon>Sordariales</taxon>
        <taxon>Sordariaceae</taxon>
        <taxon>Pseudoneurospora</taxon>
    </lineage>
</organism>
<comment type="similarity">
    <text evidence="7">Belongs to the sirtuin family. Class IV subfamily.</text>
</comment>
<dbReference type="InterPro" id="IPR026590">
    <property type="entry name" value="Ssirtuin_cat_dom"/>
</dbReference>
<proteinExistence type="inferred from homology"/>
<keyword evidence="11" id="KW-1185">Reference proteome</keyword>
<evidence type="ECO:0000256" key="1">
    <source>
        <dbReference type="ARBA" id="ARBA00006924"/>
    </source>
</evidence>
<dbReference type="PANTHER" id="PTHR11085:SF12">
    <property type="entry name" value="NAD-DEPENDENT PROTEIN DEACYLASE SIRTUIN-6"/>
    <property type="match status" value="1"/>
</dbReference>
<dbReference type="InterPro" id="IPR050134">
    <property type="entry name" value="NAD-dep_sirtuin_deacylases"/>
</dbReference>
<comment type="caution">
    <text evidence="10">The sequence shown here is derived from an EMBL/GenBank/DDBJ whole genome shotgun (WGS) entry which is preliminary data.</text>
</comment>
<feature type="binding site" evidence="8">
    <location>
        <position position="165"/>
    </location>
    <ligand>
        <name>Zn(2+)</name>
        <dbReference type="ChEBI" id="CHEBI:29105"/>
    </ligand>
</feature>
<feature type="domain" description="Deacetylase sirtuin-type" evidence="9">
    <location>
        <begin position="16"/>
        <end position="263"/>
    </location>
</feature>
<evidence type="ECO:0000256" key="2">
    <source>
        <dbReference type="ARBA" id="ARBA00012928"/>
    </source>
</evidence>
<dbReference type="PROSITE" id="PS50305">
    <property type="entry name" value="SIRTUIN"/>
    <property type="match status" value="1"/>
</dbReference>
<dbReference type="Gene3D" id="2.20.28.200">
    <property type="match status" value="1"/>
</dbReference>
<keyword evidence="6" id="KW-0520">NAD</keyword>
<feature type="binding site" evidence="8">
    <location>
        <position position="134"/>
    </location>
    <ligand>
        <name>Zn(2+)</name>
        <dbReference type="ChEBI" id="CHEBI:29105"/>
    </ligand>
</feature>
<name>A0AAN6NQU7_9PEZI</name>
<dbReference type="EMBL" id="MU859281">
    <property type="protein sequence ID" value="KAK3948162.1"/>
    <property type="molecule type" value="Genomic_DNA"/>
</dbReference>
<dbReference type="GO" id="GO:0000122">
    <property type="term" value="P:negative regulation of transcription by RNA polymerase II"/>
    <property type="evidence" value="ECO:0007669"/>
    <property type="project" value="TreeGrafter"/>
</dbReference>
<keyword evidence="4 8" id="KW-0479">Metal-binding</keyword>
<evidence type="ECO:0000256" key="6">
    <source>
        <dbReference type="ARBA" id="ARBA00023027"/>
    </source>
</evidence>
<dbReference type="Proteomes" id="UP001303222">
    <property type="component" value="Unassembled WGS sequence"/>
</dbReference>
<evidence type="ECO:0000256" key="4">
    <source>
        <dbReference type="ARBA" id="ARBA00022723"/>
    </source>
</evidence>
<dbReference type="EC" id="2.3.1.286" evidence="2"/>
<reference evidence="10" key="2">
    <citation type="submission" date="2023-06" db="EMBL/GenBank/DDBJ databases">
        <authorList>
            <consortium name="Lawrence Berkeley National Laboratory"/>
            <person name="Mondo S.J."/>
            <person name="Hensen N."/>
            <person name="Bonometti L."/>
            <person name="Westerberg I."/>
            <person name="Brannstrom I.O."/>
            <person name="Guillou S."/>
            <person name="Cros-Aarteil S."/>
            <person name="Calhoun S."/>
            <person name="Haridas S."/>
            <person name="Kuo A."/>
            <person name="Pangilinan J."/>
            <person name="Riley R."/>
            <person name="Labutti K."/>
            <person name="Andreopoulos B."/>
            <person name="Lipzen A."/>
            <person name="Chen C."/>
            <person name="Yanf M."/>
            <person name="Daum C."/>
            <person name="Ng V."/>
            <person name="Clum A."/>
            <person name="Steindorff A."/>
            <person name="Ohm R."/>
            <person name="Martin F."/>
            <person name="Silar P."/>
            <person name="Natvig D."/>
            <person name="Lalanne C."/>
            <person name="Gautier V."/>
            <person name="Ament-Velasquez S.L."/>
            <person name="Kruys A."/>
            <person name="Hutchinson M.I."/>
            <person name="Powell A.J."/>
            <person name="Barry K."/>
            <person name="Miller A.N."/>
            <person name="Grigoriev I.V."/>
            <person name="Debuchy R."/>
            <person name="Gladieux P."/>
            <person name="Thoren M.H."/>
            <person name="Johannesson H."/>
        </authorList>
    </citation>
    <scope>NUCLEOTIDE SEQUENCE</scope>
    <source>
        <strain evidence="10">CBS 626.80</strain>
    </source>
</reference>
<dbReference type="Pfam" id="PF02146">
    <property type="entry name" value="SIR2"/>
    <property type="match status" value="1"/>
</dbReference>
<feature type="binding site" evidence="8">
    <location>
        <position position="154"/>
    </location>
    <ligand>
        <name>Zn(2+)</name>
        <dbReference type="ChEBI" id="CHEBI:29105"/>
    </ligand>
</feature>
<evidence type="ECO:0000256" key="7">
    <source>
        <dbReference type="ARBA" id="ARBA00038170"/>
    </source>
</evidence>
<feature type="active site" description="Proton acceptor" evidence="8">
    <location>
        <position position="123"/>
    </location>
</feature>
<keyword evidence="5 8" id="KW-0862">Zinc</keyword>
<dbReference type="Gene3D" id="3.40.50.1220">
    <property type="entry name" value="TPP-binding domain"/>
    <property type="match status" value="1"/>
</dbReference>
<gene>
    <name evidence="10" type="ORF">QBC32DRAFT_382065</name>
</gene>
<dbReference type="AlphaFoldDB" id="A0AAN6NQU7"/>
<dbReference type="GO" id="GO:0003714">
    <property type="term" value="F:transcription corepressor activity"/>
    <property type="evidence" value="ECO:0007669"/>
    <property type="project" value="TreeGrafter"/>
</dbReference>
<evidence type="ECO:0000256" key="3">
    <source>
        <dbReference type="ARBA" id="ARBA00022679"/>
    </source>
</evidence>
<dbReference type="GO" id="GO:0017136">
    <property type="term" value="F:histone deacetylase activity, NAD-dependent"/>
    <property type="evidence" value="ECO:0007669"/>
    <property type="project" value="TreeGrafter"/>
</dbReference>
<dbReference type="SUPFAM" id="SSF52467">
    <property type="entry name" value="DHS-like NAD/FAD-binding domain"/>
    <property type="match status" value="1"/>
</dbReference>
<evidence type="ECO:0000256" key="5">
    <source>
        <dbReference type="ARBA" id="ARBA00022833"/>
    </source>
</evidence>
<accession>A0AAN6NQU7</accession>
<evidence type="ECO:0000259" key="9">
    <source>
        <dbReference type="PROSITE" id="PS50305"/>
    </source>
</evidence>
<evidence type="ECO:0000313" key="10">
    <source>
        <dbReference type="EMBL" id="KAK3948162.1"/>
    </source>
</evidence>
<dbReference type="InterPro" id="IPR029035">
    <property type="entry name" value="DHS-like_NAD/FAD-binding_dom"/>
</dbReference>
<dbReference type="GO" id="GO:0070403">
    <property type="term" value="F:NAD+ binding"/>
    <property type="evidence" value="ECO:0007669"/>
    <property type="project" value="InterPro"/>
</dbReference>
<reference evidence="10" key="1">
    <citation type="journal article" date="2023" name="Mol. Phylogenet. Evol.">
        <title>Genome-scale phylogeny and comparative genomics of the fungal order Sordariales.</title>
        <authorList>
            <person name="Hensen N."/>
            <person name="Bonometti L."/>
            <person name="Westerberg I."/>
            <person name="Brannstrom I.O."/>
            <person name="Guillou S."/>
            <person name="Cros-Aarteil S."/>
            <person name="Calhoun S."/>
            <person name="Haridas S."/>
            <person name="Kuo A."/>
            <person name="Mondo S."/>
            <person name="Pangilinan J."/>
            <person name="Riley R."/>
            <person name="LaButti K."/>
            <person name="Andreopoulos B."/>
            <person name="Lipzen A."/>
            <person name="Chen C."/>
            <person name="Yan M."/>
            <person name="Daum C."/>
            <person name="Ng V."/>
            <person name="Clum A."/>
            <person name="Steindorff A."/>
            <person name="Ohm R.A."/>
            <person name="Martin F."/>
            <person name="Silar P."/>
            <person name="Natvig D.O."/>
            <person name="Lalanne C."/>
            <person name="Gautier V."/>
            <person name="Ament-Velasquez S.L."/>
            <person name="Kruys A."/>
            <person name="Hutchinson M.I."/>
            <person name="Powell A.J."/>
            <person name="Barry K."/>
            <person name="Miller A.N."/>
            <person name="Grigoriev I.V."/>
            <person name="Debuchy R."/>
            <person name="Gladieux P."/>
            <person name="Hiltunen Thoren M."/>
            <person name="Johannesson H."/>
        </authorList>
    </citation>
    <scope>NUCLEOTIDE SEQUENCE</scope>
    <source>
        <strain evidence="10">CBS 626.80</strain>
    </source>
</reference>
<dbReference type="PANTHER" id="PTHR11085">
    <property type="entry name" value="NAD-DEPENDENT PROTEIN DEACYLASE SIRTUIN-5, MITOCHONDRIAL-RELATED"/>
    <property type="match status" value="1"/>
</dbReference>
<protein>
    <recommendedName>
        <fullName evidence="2">protein acetyllysine N-acetyltransferase</fullName>
        <ecNumber evidence="2">2.3.1.286</ecNumber>
    </recommendedName>
</protein>
<feature type="binding site" evidence="8">
    <location>
        <position position="131"/>
    </location>
    <ligand>
        <name>Zn(2+)</name>
        <dbReference type="ChEBI" id="CHEBI:29105"/>
    </ligand>
</feature>